<dbReference type="GO" id="GO:0050538">
    <property type="term" value="F:N-carbamoyl-L-amino-acid hydrolase activity"/>
    <property type="evidence" value="ECO:0007669"/>
    <property type="project" value="UniProtKB-EC"/>
</dbReference>
<gene>
    <name evidence="5" type="ordered locus">Rpdx1_3786</name>
</gene>
<dbReference type="InterPro" id="IPR011650">
    <property type="entry name" value="Peptidase_M20_dimer"/>
</dbReference>
<evidence type="ECO:0000256" key="2">
    <source>
        <dbReference type="ARBA" id="ARBA00022801"/>
    </source>
</evidence>
<dbReference type="Gene3D" id="3.30.70.360">
    <property type="match status" value="1"/>
</dbReference>
<dbReference type="Pfam" id="PF01546">
    <property type="entry name" value="Peptidase_M20"/>
    <property type="match status" value="1"/>
</dbReference>
<dbReference type="OrthoDB" id="9808195at2"/>
<dbReference type="CDD" id="cd03884">
    <property type="entry name" value="M20_bAS"/>
    <property type="match status" value="1"/>
</dbReference>
<feature type="binding site" evidence="3">
    <location>
        <position position="133"/>
    </location>
    <ligand>
        <name>Zn(2+)</name>
        <dbReference type="ChEBI" id="CHEBI:29105"/>
        <label>2</label>
    </ligand>
</feature>
<dbReference type="NCBIfam" id="TIGR01879">
    <property type="entry name" value="hydantase"/>
    <property type="match status" value="1"/>
</dbReference>
<organism evidence="5 6">
    <name type="scientific">Rhodopseudomonas palustris (strain DX-1)</name>
    <dbReference type="NCBI Taxonomy" id="652103"/>
    <lineage>
        <taxon>Bacteria</taxon>
        <taxon>Pseudomonadati</taxon>
        <taxon>Pseudomonadota</taxon>
        <taxon>Alphaproteobacteria</taxon>
        <taxon>Hyphomicrobiales</taxon>
        <taxon>Nitrobacteraceae</taxon>
        <taxon>Rhodopseudomonas</taxon>
    </lineage>
</organism>
<dbReference type="PANTHER" id="PTHR32494">
    <property type="entry name" value="ALLANTOATE DEIMINASE-RELATED"/>
    <property type="match status" value="1"/>
</dbReference>
<comment type="similarity">
    <text evidence="1">Belongs to the peptidase M20 family.</text>
</comment>
<protein>
    <submittedName>
        <fullName evidence="5">Amidase, hydantoinase/carbamoylase family</fullName>
        <ecNumber evidence="5">3.5.1.87</ecNumber>
    </submittedName>
</protein>
<dbReference type="BioCyc" id="RPAL652103:RPDX1_RS18680-MONOMER"/>
<accession>E6VGV4</accession>
<dbReference type="GO" id="GO:0016813">
    <property type="term" value="F:hydrolase activity, acting on carbon-nitrogen (but not peptide) bonds, in linear amidines"/>
    <property type="evidence" value="ECO:0007669"/>
    <property type="project" value="InterPro"/>
</dbReference>
<feature type="domain" description="Peptidase M20 dimerisation" evidence="4">
    <location>
        <begin position="216"/>
        <end position="316"/>
    </location>
</feature>
<feature type="binding site" evidence="3">
    <location>
        <position position="386"/>
    </location>
    <ligand>
        <name>Zn(2+)</name>
        <dbReference type="ChEBI" id="CHEBI:29105"/>
        <label>2</label>
    </ligand>
</feature>
<dbReference type="STRING" id="652103.Rpdx1_3786"/>
<keyword evidence="3" id="KW-0479">Metal-binding</keyword>
<keyword evidence="2 5" id="KW-0378">Hydrolase</keyword>
<dbReference type="PANTHER" id="PTHR32494:SF5">
    <property type="entry name" value="ALLANTOATE AMIDOHYDROLASE"/>
    <property type="match status" value="1"/>
</dbReference>
<feature type="binding site" evidence="3">
    <location>
        <position position="98"/>
    </location>
    <ligand>
        <name>Zn(2+)</name>
        <dbReference type="ChEBI" id="CHEBI:29105"/>
        <label>1</label>
    </ligand>
</feature>
<dbReference type="Gene3D" id="3.40.630.10">
    <property type="entry name" value="Zn peptidases"/>
    <property type="match status" value="1"/>
</dbReference>
<reference evidence="5" key="1">
    <citation type="submission" date="2010-12" db="EMBL/GenBank/DDBJ databases">
        <title>Complete sequence of Rhodopseudomonas palustris DX-1.</title>
        <authorList>
            <consortium name="US DOE Joint Genome Institute"/>
            <person name="Lucas S."/>
            <person name="Copeland A."/>
            <person name="Lapidus A."/>
            <person name="Cheng J.-F."/>
            <person name="Goodwin L."/>
            <person name="Pitluck S."/>
            <person name="Misra M."/>
            <person name="Chertkov O."/>
            <person name="Detter J.C."/>
            <person name="Han C."/>
            <person name="Tapia R."/>
            <person name="Land M."/>
            <person name="Hauser L."/>
            <person name="Kyrpides N."/>
            <person name="Ivanova N."/>
            <person name="Ovchinnikova G."/>
            <person name="Logan B."/>
            <person name="Oda Y."/>
            <person name="Harwood C."/>
            <person name="Woyke T."/>
        </authorList>
    </citation>
    <scope>NUCLEOTIDE SEQUENCE [LARGE SCALE GENOMIC DNA]</scope>
    <source>
        <strain evidence="5">DX-1</strain>
    </source>
</reference>
<dbReference type="InterPro" id="IPR036264">
    <property type="entry name" value="Bact_exopeptidase_dim_dom"/>
</dbReference>
<sequence>MTKTASNLQIDSSRLWDTILTTAQFGGTPKGGVRRLTLSAEDKQVRDWFRQACEQAGLEVGIDTLGNMFALRKGRDMTKPPIGLGSHLDTQPTGGKFDGILGTLAALEVIRTLNDAGIETELPLCITNWTNEEGSRFAPAMMGSAAFVGDFTVDDVLSRKDAAGISVAEALDGIGYRGDKPVGAQPFSGFIELHIEQGPILEAEGKTIGVVEHGQGVLWYDGKITGFESHAGSTPMHLRRDALATLAEIVLAVEKIATELGPNAVGTVGEAVIASPSRNVIPGEIAFNIDMRSADAAILEQLDQRLRAAVAEIAPRRKVEVTLDLVWRKEPTHFDQKLVGAVETAAGALGYSNRRITSGAGHDACNLNARIPTAMIFVPCRDGISHNELEDATQPDCAAGANVLLHTVLSLAGVAK</sequence>
<dbReference type="NCBIfam" id="NF006769">
    <property type="entry name" value="PRK09290.1-3"/>
    <property type="match status" value="1"/>
</dbReference>
<dbReference type="KEGG" id="rpx:Rpdx1_3786"/>
<keyword evidence="3" id="KW-0862">Zinc</keyword>
<name>E6VGV4_RHOPX</name>
<dbReference type="EC" id="3.5.1.87" evidence="5"/>
<dbReference type="SUPFAM" id="SSF55031">
    <property type="entry name" value="Bacterial exopeptidase dimerisation domain"/>
    <property type="match status" value="1"/>
</dbReference>
<dbReference type="NCBIfam" id="NF006771">
    <property type="entry name" value="PRK09290.1-5"/>
    <property type="match status" value="1"/>
</dbReference>
<dbReference type="AlphaFoldDB" id="E6VGV4"/>
<dbReference type="EMBL" id="CP002418">
    <property type="protein sequence ID" value="ADU45351.1"/>
    <property type="molecule type" value="Genomic_DNA"/>
</dbReference>
<evidence type="ECO:0000259" key="4">
    <source>
        <dbReference type="Pfam" id="PF07687"/>
    </source>
</evidence>
<comment type="cofactor">
    <cofactor evidence="3">
        <name>Zn(2+)</name>
        <dbReference type="ChEBI" id="CHEBI:29105"/>
    </cofactor>
    <text evidence="3">Binds 2 Zn(2+) ions per subunit.</text>
</comment>
<evidence type="ECO:0000313" key="6">
    <source>
        <dbReference type="Proteomes" id="UP000001402"/>
    </source>
</evidence>
<dbReference type="PIRSF" id="PIRSF001235">
    <property type="entry name" value="Amidase_carbamoylase"/>
    <property type="match status" value="1"/>
</dbReference>
<dbReference type="SUPFAM" id="SSF53187">
    <property type="entry name" value="Zn-dependent exopeptidases"/>
    <property type="match status" value="1"/>
</dbReference>
<dbReference type="eggNOG" id="COG0624">
    <property type="taxonomic scope" value="Bacteria"/>
</dbReference>
<feature type="binding site" evidence="3">
    <location>
        <position position="194"/>
    </location>
    <ligand>
        <name>Zn(2+)</name>
        <dbReference type="ChEBI" id="CHEBI:29105"/>
        <label>1</label>
    </ligand>
</feature>
<dbReference type="Proteomes" id="UP000001402">
    <property type="component" value="Chromosome"/>
</dbReference>
<feature type="binding site" evidence="3">
    <location>
        <position position="98"/>
    </location>
    <ligand>
        <name>Zn(2+)</name>
        <dbReference type="ChEBI" id="CHEBI:29105"/>
        <label>2</label>
    </ligand>
</feature>
<feature type="binding site" evidence="3">
    <location>
        <position position="87"/>
    </location>
    <ligand>
        <name>Zn(2+)</name>
        <dbReference type="ChEBI" id="CHEBI:29105"/>
        <label>1</label>
    </ligand>
</feature>
<proteinExistence type="inferred from homology"/>
<evidence type="ECO:0000256" key="1">
    <source>
        <dbReference type="ARBA" id="ARBA00006153"/>
    </source>
</evidence>
<dbReference type="Pfam" id="PF07687">
    <property type="entry name" value="M20_dimer"/>
    <property type="match status" value="1"/>
</dbReference>
<dbReference type="InterPro" id="IPR002933">
    <property type="entry name" value="Peptidase_M20"/>
</dbReference>
<evidence type="ECO:0000313" key="5">
    <source>
        <dbReference type="EMBL" id="ADU45351.1"/>
    </source>
</evidence>
<dbReference type="InterPro" id="IPR010158">
    <property type="entry name" value="Amidase_Cbmase"/>
</dbReference>
<dbReference type="GO" id="GO:0046872">
    <property type="term" value="F:metal ion binding"/>
    <property type="evidence" value="ECO:0007669"/>
    <property type="project" value="UniProtKB-KW"/>
</dbReference>
<dbReference type="HOGENOM" id="CLU_024588_2_1_5"/>
<evidence type="ECO:0000256" key="3">
    <source>
        <dbReference type="PIRSR" id="PIRSR001235-1"/>
    </source>
</evidence>